<accession>A0A2P2QVI3</accession>
<proteinExistence type="predicted"/>
<evidence type="ECO:0000256" key="1">
    <source>
        <dbReference type="SAM" id="MobiDB-lite"/>
    </source>
</evidence>
<evidence type="ECO:0000313" key="2">
    <source>
        <dbReference type="EMBL" id="MBX71016.1"/>
    </source>
</evidence>
<feature type="region of interest" description="Disordered" evidence="1">
    <location>
        <begin position="1"/>
        <end position="25"/>
    </location>
</feature>
<dbReference type="AlphaFoldDB" id="A0A2P2QVI3"/>
<name>A0A2P2QVI3_RHIMU</name>
<organism evidence="2">
    <name type="scientific">Rhizophora mucronata</name>
    <name type="common">Asiatic mangrove</name>
    <dbReference type="NCBI Taxonomy" id="61149"/>
    <lineage>
        <taxon>Eukaryota</taxon>
        <taxon>Viridiplantae</taxon>
        <taxon>Streptophyta</taxon>
        <taxon>Embryophyta</taxon>
        <taxon>Tracheophyta</taxon>
        <taxon>Spermatophyta</taxon>
        <taxon>Magnoliopsida</taxon>
        <taxon>eudicotyledons</taxon>
        <taxon>Gunneridae</taxon>
        <taxon>Pentapetalae</taxon>
        <taxon>rosids</taxon>
        <taxon>fabids</taxon>
        <taxon>Malpighiales</taxon>
        <taxon>Rhizophoraceae</taxon>
        <taxon>Rhizophora</taxon>
    </lineage>
</organism>
<sequence length="25" mass="2698">MNTSPKINNNKFSSSDSNLLEKGTA</sequence>
<feature type="compositionally biased region" description="Polar residues" evidence="1">
    <location>
        <begin position="1"/>
        <end position="18"/>
    </location>
</feature>
<dbReference type="EMBL" id="GGEC01090532">
    <property type="protein sequence ID" value="MBX71016.1"/>
    <property type="molecule type" value="Transcribed_RNA"/>
</dbReference>
<protein>
    <submittedName>
        <fullName evidence="2">Uncharacterized protein</fullName>
    </submittedName>
</protein>
<reference evidence="2" key="1">
    <citation type="submission" date="2018-02" db="EMBL/GenBank/DDBJ databases">
        <title>Rhizophora mucronata_Transcriptome.</title>
        <authorList>
            <person name="Meera S.P."/>
            <person name="Sreeshan A."/>
            <person name="Augustine A."/>
        </authorList>
    </citation>
    <scope>NUCLEOTIDE SEQUENCE</scope>
    <source>
        <tissue evidence="2">Leaf</tissue>
    </source>
</reference>